<feature type="compositionally biased region" description="Basic and acidic residues" evidence="1">
    <location>
        <begin position="63"/>
        <end position="75"/>
    </location>
</feature>
<dbReference type="AlphaFoldDB" id="A0A319FJJ8"/>
<protein>
    <submittedName>
        <fullName evidence="2">Uncharacterized protein</fullName>
    </submittedName>
</protein>
<sequence>MCPCTVSKGETLADLSQNPAMTSILTVLFIPDRVGQRCLQELKSNNSKSKKKKKKKKKKKPKTAKESKQNKPQED</sequence>
<proteinExistence type="predicted"/>
<feature type="region of interest" description="Disordered" evidence="1">
    <location>
        <begin position="40"/>
        <end position="75"/>
    </location>
</feature>
<evidence type="ECO:0000313" key="2">
    <source>
        <dbReference type="EMBL" id="PYI07943.1"/>
    </source>
</evidence>
<reference evidence="2 3" key="1">
    <citation type="submission" date="2018-02" db="EMBL/GenBank/DDBJ databases">
        <title>The genomes of Aspergillus section Nigri reveals drivers in fungal speciation.</title>
        <authorList>
            <consortium name="DOE Joint Genome Institute"/>
            <person name="Vesth T.C."/>
            <person name="Nybo J."/>
            <person name="Theobald S."/>
            <person name="Brandl J."/>
            <person name="Frisvad J.C."/>
            <person name="Nielsen K.F."/>
            <person name="Lyhne E.K."/>
            <person name="Kogle M.E."/>
            <person name="Kuo A."/>
            <person name="Riley R."/>
            <person name="Clum A."/>
            <person name="Nolan M."/>
            <person name="Lipzen A."/>
            <person name="Salamov A."/>
            <person name="Henrissat B."/>
            <person name="Wiebenga A."/>
            <person name="De vries R.P."/>
            <person name="Grigoriev I.V."/>
            <person name="Mortensen U.H."/>
            <person name="Andersen M.R."/>
            <person name="Baker S.E."/>
        </authorList>
    </citation>
    <scope>NUCLEOTIDE SEQUENCE [LARGE SCALE GENOMIC DNA]</scope>
    <source>
        <strain evidence="2 3">CBS 121057</strain>
    </source>
</reference>
<gene>
    <name evidence="2" type="ORF">BO78DRAFT_82647</name>
</gene>
<evidence type="ECO:0000313" key="3">
    <source>
        <dbReference type="Proteomes" id="UP000248423"/>
    </source>
</evidence>
<keyword evidence="3" id="KW-1185">Reference proteome</keyword>
<dbReference type="EMBL" id="KZ826338">
    <property type="protein sequence ID" value="PYI07943.1"/>
    <property type="molecule type" value="Genomic_DNA"/>
</dbReference>
<name>A0A319FJJ8_ASPSB</name>
<dbReference type="VEuPathDB" id="FungiDB:BO78DRAFT_82647"/>
<accession>A0A319FJJ8</accession>
<organism evidence="2 3">
    <name type="scientific">Aspergillus sclerotiicarbonarius (strain CBS 121057 / IBT 28362)</name>
    <dbReference type="NCBI Taxonomy" id="1448318"/>
    <lineage>
        <taxon>Eukaryota</taxon>
        <taxon>Fungi</taxon>
        <taxon>Dikarya</taxon>
        <taxon>Ascomycota</taxon>
        <taxon>Pezizomycotina</taxon>
        <taxon>Eurotiomycetes</taxon>
        <taxon>Eurotiomycetidae</taxon>
        <taxon>Eurotiales</taxon>
        <taxon>Aspergillaceae</taxon>
        <taxon>Aspergillus</taxon>
        <taxon>Aspergillus subgen. Circumdati</taxon>
    </lineage>
</organism>
<feature type="compositionally biased region" description="Basic residues" evidence="1">
    <location>
        <begin position="48"/>
        <end position="62"/>
    </location>
</feature>
<evidence type="ECO:0000256" key="1">
    <source>
        <dbReference type="SAM" id="MobiDB-lite"/>
    </source>
</evidence>
<dbReference type="Proteomes" id="UP000248423">
    <property type="component" value="Unassembled WGS sequence"/>
</dbReference>